<dbReference type="Pfam" id="PF08592">
    <property type="entry name" value="Anthrone_oxy"/>
    <property type="match status" value="1"/>
</dbReference>
<keyword evidence="3" id="KW-1185">Reference proteome</keyword>
<dbReference type="RefSeq" id="WP_006211912.1">
    <property type="nucleotide sequence ID" value="NZ_ADHJ01000042.1"/>
</dbReference>
<evidence type="ECO:0000256" key="1">
    <source>
        <dbReference type="SAM" id="Phobius"/>
    </source>
</evidence>
<dbReference type="Proteomes" id="UP000003094">
    <property type="component" value="Unassembled WGS sequence"/>
</dbReference>
<evidence type="ECO:0000313" key="3">
    <source>
        <dbReference type="Proteomes" id="UP000003094"/>
    </source>
</evidence>
<keyword evidence="1" id="KW-0812">Transmembrane</keyword>
<keyword evidence="1" id="KW-1133">Transmembrane helix</keyword>
<dbReference type="InterPro" id="IPR013901">
    <property type="entry name" value="Anthrone_oxy"/>
</dbReference>
<feature type="transmembrane region" description="Helical" evidence="1">
    <location>
        <begin position="89"/>
        <end position="110"/>
    </location>
</feature>
<feature type="transmembrane region" description="Helical" evidence="1">
    <location>
        <begin position="143"/>
        <end position="161"/>
    </location>
</feature>
<evidence type="ECO:0000313" key="2">
    <source>
        <dbReference type="EMBL" id="EFU39264.1"/>
    </source>
</evidence>
<comment type="caution">
    <text evidence="2">The sequence shown here is derived from an EMBL/GenBank/DDBJ whole genome shotgun (WGS) entry which is preliminary data.</text>
</comment>
<sequence>MSDRFIFLLTLFSVVGSGLIAGLFFAFSSFMMTALSRIPNEQGINAMQSINVSILNPTFSTLFMGTALTSIALAIVSIIHWGEPGSLHLLGASLLYLAGFIVTIAFNVPLNDALAAVDPGTSTGTEVWNTYLGSWTPWNHVRTVTYLLGALVMFVLALRSLS</sequence>
<reference evidence="2 3" key="1">
    <citation type="journal article" date="2010" name="BMC Genomics">
        <title>Genome sequence of the pattern forming Paenibacillus vortex bacterium reveals potential for thriving in complex environments.</title>
        <authorList>
            <person name="Sirota-Madi A."/>
            <person name="Olender T."/>
            <person name="Helman Y."/>
            <person name="Ingham C."/>
            <person name="Brainis I."/>
            <person name="Roth D."/>
            <person name="Hagi E."/>
            <person name="Brodsky L."/>
            <person name="Leshkowitz D."/>
            <person name="Galatenko V."/>
            <person name="Nikolaev V."/>
            <person name="Mugasimangalam R.C."/>
            <person name="Bransburg-Zabary S."/>
            <person name="Gutnick D.L."/>
            <person name="Lancet D."/>
            <person name="Ben-Jacob E."/>
        </authorList>
    </citation>
    <scope>NUCLEOTIDE SEQUENCE [LARGE SCALE GENOMIC DNA]</scope>
    <source>
        <strain evidence="2 3">V453</strain>
    </source>
</reference>
<dbReference type="KEGG" id="pvo:PVOR_25848"/>
<evidence type="ECO:0008006" key="4">
    <source>
        <dbReference type="Google" id="ProtNLM"/>
    </source>
</evidence>
<name>A0A2R9SPI7_9BACL</name>
<organism evidence="2 3">
    <name type="scientific">Paenibacillus vortex V453</name>
    <dbReference type="NCBI Taxonomy" id="715225"/>
    <lineage>
        <taxon>Bacteria</taxon>
        <taxon>Bacillati</taxon>
        <taxon>Bacillota</taxon>
        <taxon>Bacilli</taxon>
        <taxon>Bacillales</taxon>
        <taxon>Paenibacillaceae</taxon>
        <taxon>Paenibacillus</taxon>
    </lineage>
</organism>
<proteinExistence type="predicted"/>
<feature type="transmembrane region" description="Helical" evidence="1">
    <location>
        <begin position="62"/>
        <end position="82"/>
    </location>
</feature>
<feature type="transmembrane region" description="Helical" evidence="1">
    <location>
        <begin position="5"/>
        <end position="27"/>
    </location>
</feature>
<dbReference type="AlphaFoldDB" id="A0A2R9SPI7"/>
<dbReference type="EMBL" id="ADHJ01000042">
    <property type="protein sequence ID" value="EFU39264.1"/>
    <property type="molecule type" value="Genomic_DNA"/>
</dbReference>
<gene>
    <name evidence="2" type="ORF">PVOR_25848</name>
</gene>
<protein>
    <recommendedName>
        <fullName evidence="4">Integral membrane protein</fullName>
    </recommendedName>
</protein>
<keyword evidence="1" id="KW-0472">Membrane</keyword>
<accession>A0A2R9SPI7</accession>